<evidence type="ECO:0000313" key="4">
    <source>
        <dbReference type="EMBL" id="KAA6406626.1"/>
    </source>
</evidence>
<dbReference type="InterPro" id="IPR045153">
    <property type="entry name" value="Est1/Ebs1-like"/>
</dbReference>
<keyword evidence="2" id="KW-0812">Transmembrane</keyword>
<feature type="transmembrane region" description="Helical" evidence="2">
    <location>
        <begin position="535"/>
        <end position="553"/>
    </location>
</feature>
<dbReference type="GO" id="GO:0005697">
    <property type="term" value="C:telomerase holoenzyme complex"/>
    <property type="evidence" value="ECO:0007669"/>
    <property type="project" value="TreeGrafter"/>
</dbReference>
<evidence type="ECO:0000259" key="3">
    <source>
        <dbReference type="Pfam" id="PF10373"/>
    </source>
</evidence>
<keyword evidence="2" id="KW-0472">Membrane</keyword>
<dbReference type="OrthoDB" id="2017974at2759"/>
<accession>A0A5M8PCA8</accession>
<dbReference type="SUPFAM" id="SSF48452">
    <property type="entry name" value="TPR-like"/>
    <property type="match status" value="1"/>
</dbReference>
<dbReference type="InterPro" id="IPR011990">
    <property type="entry name" value="TPR-like_helical_dom_sf"/>
</dbReference>
<gene>
    <name evidence="4" type="ORF">FRX48_09558</name>
</gene>
<dbReference type="InterPro" id="IPR018834">
    <property type="entry name" value="DNA/RNA-bd_Est1-type"/>
</dbReference>
<evidence type="ECO:0000313" key="5">
    <source>
        <dbReference type="Proteomes" id="UP000324767"/>
    </source>
</evidence>
<dbReference type="Proteomes" id="UP000324767">
    <property type="component" value="Unassembled WGS sequence"/>
</dbReference>
<dbReference type="EMBL" id="VXIT01000024">
    <property type="protein sequence ID" value="KAA6406626.1"/>
    <property type="molecule type" value="Genomic_DNA"/>
</dbReference>
<dbReference type="PANTHER" id="PTHR15696">
    <property type="entry name" value="SMG-7 SUPPRESSOR WITH MORPHOLOGICAL EFFECT ON GENITALIA PROTEIN 7"/>
    <property type="match status" value="1"/>
</dbReference>
<dbReference type="Gene3D" id="1.25.40.10">
    <property type="entry name" value="Tetratricopeptide repeat domain"/>
    <property type="match status" value="1"/>
</dbReference>
<dbReference type="PANTHER" id="PTHR15696:SF0">
    <property type="entry name" value="TELOMERASE-BINDING PROTEIN EST1A"/>
    <property type="match status" value="1"/>
</dbReference>
<dbReference type="GO" id="GO:0042162">
    <property type="term" value="F:telomeric DNA binding"/>
    <property type="evidence" value="ECO:0007669"/>
    <property type="project" value="TreeGrafter"/>
</dbReference>
<feature type="transmembrane region" description="Helical" evidence="2">
    <location>
        <begin position="565"/>
        <end position="584"/>
    </location>
</feature>
<comment type="caution">
    <text evidence="4">The sequence shown here is derived from an EMBL/GenBank/DDBJ whole genome shotgun (WGS) entry which is preliminary data.</text>
</comment>
<organism evidence="4 5">
    <name type="scientific">Lasallia pustulata</name>
    <dbReference type="NCBI Taxonomy" id="136370"/>
    <lineage>
        <taxon>Eukaryota</taxon>
        <taxon>Fungi</taxon>
        <taxon>Dikarya</taxon>
        <taxon>Ascomycota</taxon>
        <taxon>Pezizomycotina</taxon>
        <taxon>Lecanoromycetes</taxon>
        <taxon>OSLEUM clade</taxon>
        <taxon>Umbilicariomycetidae</taxon>
        <taxon>Umbilicariales</taxon>
        <taxon>Umbilicariaceae</taxon>
        <taxon>Lasallia</taxon>
    </lineage>
</organism>
<feature type="transmembrane region" description="Helical" evidence="2">
    <location>
        <begin position="596"/>
        <end position="615"/>
    </location>
</feature>
<dbReference type="GO" id="GO:0070034">
    <property type="term" value="F:telomerase RNA binding"/>
    <property type="evidence" value="ECO:0007669"/>
    <property type="project" value="TreeGrafter"/>
</dbReference>
<feature type="domain" description="DNA/RNA-binding" evidence="3">
    <location>
        <begin position="369"/>
        <end position="439"/>
    </location>
</feature>
<evidence type="ECO:0000256" key="2">
    <source>
        <dbReference type="SAM" id="Phobius"/>
    </source>
</evidence>
<dbReference type="Pfam" id="PF10373">
    <property type="entry name" value="EST1_DNA_bind"/>
    <property type="match status" value="1"/>
</dbReference>
<name>A0A5M8PCA8_9LECA</name>
<dbReference type="AlphaFoldDB" id="A0A5M8PCA8"/>
<evidence type="ECO:0000256" key="1">
    <source>
        <dbReference type="SAM" id="MobiDB-lite"/>
    </source>
</evidence>
<protein>
    <submittedName>
        <fullName evidence="4">EST/SMG-like protein 1</fullName>
    </submittedName>
</protein>
<sequence>MSIYVLQDQNLLRQLSLLPREQACRVDSSPTPSDEDVEGLQLSSRLSQPQGRPTTSSPLNPQKGASAMDEALPDAELKKQYGAIRHHRAKGLSEGHHAPASASPVANQEINVQSRAHSTIPNAFPEMLLQPETRPISHAKLAAEVKGIYAGLVMVEAKCVDVDEKQSIAAQEKDPARQTKLSNEQWQTLIALHRTLLHEHHDFFLASQHPSAGPALTRLAGQYSMPARMWRHGIHSFLEVLRHRLPDSLDHMLAFIYIAYSMMALLYETVTAFEDTWIECLGDWGRYRMAIEDDEPDGLLASSPYRVSKALSSMSKYITSLAMTLRYGTAKAVEDARIECLSDLGWYRMAMEDVDGHDRETWSGVTRFWYGKAADRNPYAGRLYHHLAILARPVSFEQLSFYTRSLICTQPFITARSSIITVFEPFFAAWAYRPVKKLSFWPNRAVRGLAFALSIRLASASNSGNDLSPAPKTGREWPFGPSVPSFSSWPFAVSGMLLAGLSPLLARRLGPSRVSGTLMAVFGFVWLRINDDETTTPVVLWTTFLLDIYFMWYYAGLQNRFTQGYALITLLLGIILDFGAARLFSPPNTGVFLDELMRLSPLMFSLALFISTYAASQAHRHHGAELRDTVGMEEGLAGEAA</sequence>
<reference evidence="4 5" key="1">
    <citation type="submission" date="2019-09" db="EMBL/GenBank/DDBJ databases">
        <title>The hologenome of the rock-dwelling lichen Lasallia pustulata.</title>
        <authorList>
            <person name="Greshake Tzovaras B."/>
            <person name="Segers F."/>
            <person name="Bicker A."/>
            <person name="Dal Grande F."/>
            <person name="Otte J."/>
            <person name="Hankeln T."/>
            <person name="Schmitt I."/>
            <person name="Ebersberger I."/>
        </authorList>
    </citation>
    <scope>NUCLEOTIDE SEQUENCE [LARGE SCALE GENOMIC DNA]</scope>
    <source>
        <strain evidence="4">A1-1</strain>
    </source>
</reference>
<keyword evidence="2" id="KW-1133">Transmembrane helix</keyword>
<feature type="compositionally biased region" description="Polar residues" evidence="1">
    <location>
        <begin position="41"/>
        <end position="60"/>
    </location>
</feature>
<dbReference type="GO" id="GO:0000184">
    <property type="term" value="P:nuclear-transcribed mRNA catabolic process, nonsense-mediated decay"/>
    <property type="evidence" value="ECO:0007669"/>
    <property type="project" value="TreeGrafter"/>
</dbReference>
<proteinExistence type="predicted"/>
<feature type="region of interest" description="Disordered" evidence="1">
    <location>
        <begin position="21"/>
        <end position="69"/>
    </location>
</feature>